<dbReference type="InterPro" id="IPR009770">
    <property type="entry name" value="HGLS"/>
</dbReference>
<evidence type="ECO:0000256" key="3">
    <source>
        <dbReference type="ARBA" id="ARBA00023002"/>
    </source>
</evidence>
<evidence type="ECO:0000256" key="6">
    <source>
        <dbReference type="ARBA" id="ARBA00035023"/>
    </source>
</evidence>
<evidence type="ECO:0000256" key="1">
    <source>
        <dbReference type="ARBA" id="ARBA00001954"/>
    </source>
</evidence>
<dbReference type="STRING" id="563176.SAMN04488090_1378"/>
<dbReference type="RefSeq" id="WP_093199448.1">
    <property type="nucleotide sequence ID" value="NZ_FNGS01000002.1"/>
</dbReference>
<dbReference type="Proteomes" id="UP000198901">
    <property type="component" value="Unassembled WGS sequence"/>
</dbReference>
<dbReference type="EMBL" id="FNGS01000002">
    <property type="protein sequence ID" value="SDL60152.1"/>
    <property type="molecule type" value="Genomic_DNA"/>
</dbReference>
<sequence length="302" mass="33839">MLSQQTITSQLLDLLWQNYVERVSYAHEYVRLVTEKGGTVVNDHCAFRTFHTRTGQQTPGFEAIGYLLECLGYEKISPYAFPSKHLNSWHYQHPTERLFPKFFVTQLEVSELPEDTQQLINEAVADAADLLSPEIRERLSELKANGALPAEKAEGLAEALFRFFARPWSPPGREAVLAINQVSQFAAWTLLHGNSVNHFTAYINYQNVPEWPDIEATVAGLAAAGVPMKPHIEGEPGSKLRQSSTQAIDEPCAVTEADGSTGTLDWSYAYYELAERGEYQGAWFDGFLGEQATNLFEMTKRG</sequence>
<dbReference type="PANTHER" id="PTHR31136:SF5">
    <property type="entry name" value="2-OXOADIPATE DIOXYGENASE_DECARBOXYLASE, CHLOROPLASTIC"/>
    <property type="match status" value="1"/>
</dbReference>
<reference evidence="8 9" key="1">
    <citation type="submission" date="2016-10" db="EMBL/GenBank/DDBJ databases">
        <authorList>
            <person name="de Groot N.N."/>
        </authorList>
    </citation>
    <scope>NUCLEOTIDE SEQUENCE [LARGE SCALE GENOMIC DNA]</scope>
    <source>
        <strain evidence="8 9">DSM 21668</strain>
    </source>
</reference>
<proteinExistence type="inferred from homology"/>
<comment type="similarity">
    <text evidence="5">Belongs to the 2-oxoadipate dioxygenase/decarboxylase family.</text>
</comment>
<organism evidence="8 9">
    <name type="scientific">Siphonobacter aquaeclarae</name>
    <dbReference type="NCBI Taxonomy" id="563176"/>
    <lineage>
        <taxon>Bacteria</taxon>
        <taxon>Pseudomonadati</taxon>
        <taxon>Bacteroidota</taxon>
        <taxon>Cytophagia</taxon>
        <taxon>Cytophagales</taxon>
        <taxon>Cytophagaceae</taxon>
        <taxon>Siphonobacter</taxon>
    </lineage>
</organism>
<dbReference type="CDD" id="cd16350">
    <property type="entry name" value="VOC_like"/>
    <property type="match status" value="1"/>
</dbReference>
<dbReference type="Gene3D" id="3.10.180.50">
    <property type="match status" value="1"/>
</dbReference>
<keyword evidence="4" id="KW-0408">Iron</keyword>
<evidence type="ECO:0000256" key="4">
    <source>
        <dbReference type="ARBA" id="ARBA00023004"/>
    </source>
</evidence>
<accession>A0A1G9LDX0</accession>
<dbReference type="EC" id="1.13.11.93" evidence="6"/>
<evidence type="ECO:0000256" key="2">
    <source>
        <dbReference type="ARBA" id="ARBA00022964"/>
    </source>
</evidence>
<protein>
    <recommendedName>
        <fullName evidence="6">2-oxoadipate dioxygenase/decarboxylase</fullName>
        <ecNumber evidence="6">1.13.11.93</ecNumber>
    </recommendedName>
    <alternativeName>
        <fullName evidence="7">2-hydroxyglutarate synthase</fullName>
    </alternativeName>
</protein>
<evidence type="ECO:0000313" key="8">
    <source>
        <dbReference type="EMBL" id="SDL60152.1"/>
    </source>
</evidence>
<dbReference type="PANTHER" id="PTHR31136">
    <property type="entry name" value="DUF1338 DOMAIN-CONTAINING PROTEIN"/>
    <property type="match status" value="1"/>
</dbReference>
<dbReference type="SMART" id="SM01150">
    <property type="entry name" value="DUF1338"/>
    <property type="match status" value="1"/>
</dbReference>
<dbReference type="GO" id="GO:0051213">
    <property type="term" value="F:dioxygenase activity"/>
    <property type="evidence" value="ECO:0007669"/>
    <property type="project" value="UniProtKB-KW"/>
</dbReference>
<keyword evidence="2" id="KW-0223">Dioxygenase</keyword>
<keyword evidence="9" id="KW-1185">Reference proteome</keyword>
<gene>
    <name evidence="8" type="ORF">SAMN04488090_1378</name>
</gene>
<name>A0A1G9LDX0_9BACT</name>
<evidence type="ECO:0000256" key="7">
    <source>
        <dbReference type="ARBA" id="ARBA00035045"/>
    </source>
</evidence>
<evidence type="ECO:0000256" key="5">
    <source>
        <dbReference type="ARBA" id="ARBA00035013"/>
    </source>
</evidence>
<dbReference type="AlphaFoldDB" id="A0A1G9LDX0"/>
<dbReference type="Pfam" id="PF07063">
    <property type="entry name" value="HGLS"/>
    <property type="match status" value="1"/>
</dbReference>
<dbReference type="OrthoDB" id="506370at2"/>
<keyword evidence="3" id="KW-0560">Oxidoreductase</keyword>
<evidence type="ECO:0000313" key="9">
    <source>
        <dbReference type="Proteomes" id="UP000198901"/>
    </source>
</evidence>
<comment type="cofactor">
    <cofactor evidence="1">
        <name>Fe(2+)</name>
        <dbReference type="ChEBI" id="CHEBI:29033"/>
    </cofactor>
</comment>